<evidence type="ECO:0000256" key="2">
    <source>
        <dbReference type="SAM" id="Phobius"/>
    </source>
</evidence>
<feature type="transmembrane region" description="Helical" evidence="2">
    <location>
        <begin position="283"/>
        <end position="305"/>
    </location>
</feature>
<protein>
    <recommendedName>
        <fullName evidence="6">Tetratricopeptide repeat protein</fullName>
    </recommendedName>
</protein>
<dbReference type="Pfam" id="PF14559">
    <property type="entry name" value="TPR_19"/>
    <property type="match status" value="1"/>
</dbReference>
<dbReference type="EMBL" id="CP119311">
    <property type="protein sequence ID" value="WEK36394.1"/>
    <property type="molecule type" value="Genomic_DNA"/>
</dbReference>
<dbReference type="PROSITE" id="PS50005">
    <property type="entry name" value="TPR"/>
    <property type="match status" value="1"/>
</dbReference>
<evidence type="ECO:0008006" key="6">
    <source>
        <dbReference type="Google" id="ProtNLM"/>
    </source>
</evidence>
<evidence type="ECO:0000313" key="5">
    <source>
        <dbReference type="Proteomes" id="UP001220610"/>
    </source>
</evidence>
<dbReference type="Proteomes" id="UP001220610">
    <property type="component" value="Chromosome"/>
</dbReference>
<feature type="repeat" description="TPR" evidence="1">
    <location>
        <begin position="120"/>
        <end position="153"/>
    </location>
</feature>
<organism evidence="4 5">
    <name type="scientific">Candidatus Pseudobacter hemicellulosilyticus</name>
    <dbReference type="NCBI Taxonomy" id="3121375"/>
    <lineage>
        <taxon>Bacteria</taxon>
        <taxon>Pseudomonadati</taxon>
        <taxon>Bacteroidota</taxon>
        <taxon>Chitinophagia</taxon>
        <taxon>Chitinophagales</taxon>
        <taxon>Chitinophagaceae</taxon>
        <taxon>Pseudobacter</taxon>
    </lineage>
</organism>
<feature type="chain" id="PRO_5042588274" description="Tetratricopeptide repeat protein" evidence="3">
    <location>
        <begin position="26"/>
        <end position="317"/>
    </location>
</feature>
<gene>
    <name evidence="4" type="ORF">P0Y53_02685</name>
</gene>
<reference evidence="4" key="1">
    <citation type="submission" date="2023-03" db="EMBL/GenBank/DDBJ databases">
        <title>Andean soil-derived lignocellulolytic bacterial consortium as a source of novel taxa and putative plastic-active enzymes.</title>
        <authorList>
            <person name="Diaz-Garcia L."/>
            <person name="Chuvochina M."/>
            <person name="Feuerriegel G."/>
            <person name="Bunk B."/>
            <person name="Sproer C."/>
            <person name="Streit W.R."/>
            <person name="Rodriguez L.M."/>
            <person name="Overmann J."/>
            <person name="Jimenez D.J."/>
        </authorList>
    </citation>
    <scope>NUCLEOTIDE SEQUENCE</scope>
    <source>
        <strain evidence="4">MAG 7</strain>
    </source>
</reference>
<keyword evidence="2" id="KW-0812">Transmembrane</keyword>
<dbReference type="InterPro" id="IPR011990">
    <property type="entry name" value="TPR-like_helical_dom_sf"/>
</dbReference>
<keyword evidence="1" id="KW-0802">TPR repeat</keyword>
<evidence type="ECO:0000256" key="1">
    <source>
        <dbReference type="PROSITE-ProRule" id="PRU00339"/>
    </source>
</evidence>
<keyword evidence="3" id="KW-0732">Signal</keyword>
<accession>A0AAJ6BI08</accession>
<dbReference type="AlphaFoldDB" id="A0AAJ6BI08"/>
<evidence type="ECO:0000256" key="3">
    <source>
        <dbReference type="SAM" id="SignalP"/>
    </source>
</evidence>
<name>A0AAJ6BI08_9BACT</name>
<keyword evidence="2" id="KW-1133">Transmembrane helix</keyword>
<feature type="signal peptide" evidence="3">
    <location>
        <begin position="1"/>
        <end position="25"/>
    </location>
</feature>
<sequence>MLHSSLLRRGLLACAFIVLAGHAMACINEYTPLEPPRNYQQKLDLHQLLHPVNGQPPYWQYGFAQSPALLARKAQLEQQDPARMHFQDLSDRAAIELRLGNTATALPWLEQLYRDHPHEYTIVANLATAYELNGQPRRALELIREAIRLNPQAHGGSEWIHGKILEQQVSARPDYRQVINLDPNNFPNWILDKKIPFPVAADSLKQQLAFQLHERIALMPAPDSIIGQLLFDFADILAKTEARRDTALPFYALAVHYYPRLASLATQRQQDLVAEKKEVTKTFTWASIFWAIPLGILAFVLLAWLKSQRDLKREQRG</sequence>
<dbReference type="Gene3D" id="1.25.40.10">
    <property type="entry name" value="Tetratricopeptide repeat domain"/>
    <property type="match status" value="1"/>
</dbReference>
<dbReference type="SUPFAM" id="SSF48452">
    <property type="entry name" value="TPR-like"/>
    <property type="match status" value="1"/>
</dbReference>
<proteinExistence type="predicted"/>
<dbReference type="InterPro" id="IPR019734">
    <property type="entry name" value="TPR_rpt"/>
</dbReference>
<keyword evidence="2" id="KW-0472">Membrane</keyword>
<evidence type="ECO:0000313" key="4">
    <source>
        <dbReference type="EMBL" id="WEK36394.1"/>
    </source>
</evidence>